<proteinExistence type="predicted"/>
<dbReference type="Proteomes" id="UP001375743">
    <property type="component" value="Unassembled WGS sequence"/>
</dbReference>
<dbReference type="Pfam" id="PF13302">
    <property type="entry name" value="Acetyltransf_3"/>
    <property type="match status" value="1"/>
</dbReference>
<gene>
    <name evidence="2" type="ORF">U1T56_07130</name>
</gene>
<dbReference type="InterPro" id="IPR000182">
    <property type="entry name" value="GNAT_dom"/>
</dbReference>
<sequence length="154" mass="17367">MGCSVAFPFLTPGPMRDRELALVLAGRSPSDPAHGLSPAYHFRLVVQRQKAGSLSLRIGRTPSLELYAGHIGYEVVPRFRGRHYAERACRLVLPLARLHGLDPLWITCDPDNLPSRRTCERLGARLVEIVPVPPDSELYRQGERRKCRYRLDLG</sequence>
<dbReference type="Gene3D" id="3.40.630.30">
    <property type="match status" value="1"/>
</dbReference>
<dbReference type="PROSITE" id="PS51186">
    <property type="entry name" value="GNAT"/>
    <property type="match status" value="1"/>
</dbReference>
<reference evidence="2 3" key="1">
    <citation type="submission" date="2024-01" db="EMBL/GenBank/DDBJ databases">
        <title>Multi-omics insights into the function and evolution of sodium benzoate biodegradation pathways in Benzoatithermus flavus gen. nov., sp. nov. from hot spring.</title>
        <authorList>
            <person name="Hu C.-J."/>
            <person name="Li W.-J."/>
        </authorList>
    </citation>
    <scope>NUCLEOTIDE SEQUENCE [LARGE SCALE GENOMIC DNA]</scope>
    <source>
        <strain evidence="2 3">SYSU G07066</strain>
    </source>
</reference>
<keyword evidence="2" id="KW-0808">Transferase</keyword>
<evidence type="ECO:0000259" key="1">
    <source>
        <dbReference type="PROSITE" id="PS51186"/>
    </source>
</evidence>
<evidence type="ECO:0000313" key="2">
    <source>
        <dbReference type="EMBL" id="MEK0082917.1"/>
    </source>
</evidence>
<comment type="caution">
    <text evidence="2">The sequence shown here is derived from an EMBL/GenBank/DDBJ whole genome shotgun (WGS) entry which is preliminary data.</text>
</comment>
<dbReference type="GO" id="GO:0016746">
    <property type="term" value="F:acyltransferase activity"/>
    <property type="evidence" value="ECO:0007669"/>
    <property type="project" value="UniProtKB-KW"/>
</dbReference>
<name>A0ABU8XP22_9PROT</name>
<dbReference type="PANTHER" id="PTHR39173:SF1">
    <property type="entry name" value="ACETYLTRANSFERASE"/>
    <property type="match status" value="1"/>
</dbReference>
<dbReference type="EMBL" id="JBBLZC010000005">
    <property type="protein sequence ID" value="MEK0082917.1"/>
    <property type="molecule type" value="Genomic_DNA"/>
</dbReference>
<accession>A0ABU8XP22</accession>
<dbReference type="PANTHER" id="PTHR39173">
    <property type="entry name" value="ACETYLTRANSFERASE"/>
    <property type="match status" value="1"/>
</dbReference>
<evidence type="ECO:0000313" key="3">
    <source>
        <dbReference type="Proteomes" id="UP001375743"/>
    </source>
</evidence>
<dbReference type="SUPFAM" id="SSF55729">
    <property type="entry name" value="Acyl-CoA N-acyltransferases (Nat)"/>
    <property type="match status" value="1"/>
</dbReference>
<dbReference type="EC" id="2.3.1.-" evidence="2"/>
<keyword evidence="3" id="KW-1185">Reference proteome</keyword>
<dbReference type="RefSeq" id="WP_418158766.1">
    <property type="nucleotide sequence ID" value="NZ_JBBLZC010000005.1"/>
</dbReference>
<dbReference type="InterPro" id="IPR016181">
    <property type="entry name" value="Acyl_CoA_acyltransferase"/>
</dbReference>
<protein>
    <submittedName>
        <fullName evidence="2">GNAT family N-acetyltransferase</fullName>
        <ecNumber evidence="2">2.3.1.-</ecNumber>
    </submittedName>
</protein>
<feature type="domain" description="N-acetyltransferase" evidence="1">
    <location>
        <begin position="5"/>
        <end position="154"/>
    </location>
</feature>
<keyword evidence="2" id="KW-0012">Acyltransferase</keyword>
<organism evidence="2 3">
    <name type="scientific">Benzoatithermus flavus</name>
    <dbReference type="NCBI Taxonomy" id="3108223"/>
    <lineage>
        <taxon>Bacteria</taxon>
        <taxon>Pseudomonadati</taxon>
        <taxon>Pseudomonadota</taxon>
        <taxon>Alphaproteobacteria</taxon>
        <taxon>Geminicoccales</taxon>
        <taxon>Geminicoccaceae</taxon>
        <taxon>Benzoatithermus</taxon>
    </lineage>
</organism>